<dbReference type="SMART" id="SM00353">
    <property type="entry name" value="HLH"/>
    <property type="match status" value="1"/>
</dbReference>
<evidence type="ECO:0000256" key="3">
    <source>
        <dbReference type="ARBA" id="ARBA00023163"/>
    </source>
</evidence>
<organism evidence="6">
    <name type="scientific">Sesamum radiatum</name>
    <name type="common">Black benniseed</name>
    <dbReference type="NCBI Taxonomy" id="300843"/>
    <lineage>
        <taxon>Eukaryota</taxon>
        <taxon>Viridiplantae</taxon>
        <taxon>Streptophyta</taxon>
        <taxon>Embryophyta</taxon>
        <taxon>Tracheophyta</taxon>
        <taxon>Spermatophyta</taxon>
        <taxon>Magnoliopsida</taxon>
        <taxon>eudicotyledons</taxon>
        <taxon>Gunneridae</taxon>
        <taxon>Pentapetalae</taxon>
        <taxon>asterids</taxon>
        <taxon>lamiids</taxon>
        <taxon>Lamiales</taxon>
        <taxon>Pedaliaceae</taxon>
        <taxon>Sesamum</taxon>
    </lineage>
</organism>
<evidence type="ECO:0000256" key="2">
    <source>
        <dbReference type="ARBA" id="ARBA00023015"/>
    </source>
</evidence>
<dbReference type="GO" id="GO:0000981">
    <property type="term" value="F:DNA-binding transcription factor activity, RNA polymerase II-specific"/>
    <property type="evidence" value="ECO:0007669"/>
    <property type="project" value="TreeGrafter"/>
</dbReference>
<dbReference type="Gene3D" id="4.10.280.10">
    <property type="entry name" value="Helix-loop-helix DNA-binding domain"/>
    <property type="match status" value="1"/>
</dbReference>
<dbReference type="PANTHER" id="PTHR13935">
    <property type="entry name" value="ACHAETE-SCUTE TRANSCRIPTION FACTOR-RELATED"/>
    <property type="match status" value="1"/>
</dbReference>
<keyword evidence="2" id="KW-0805">Transcription regulation</keyword>
<comment type="subcellular location">
    <subcellularLocation>
        <location evidence="1">Nucleus</location>
    </subcellularLocation>
</comment>
<dbReference type="PANTHER" id="PTHR13935:SF90">
    <property type="entry name" value="TRANSCRIPTION FACTOR BHLH162"/>
    <property type="match status" value="1"/>
</dbReference>
<accession>A0AAW2KFI1</accession>
<dbReference type="SUPFAM" id="SSF47459">
    <property type="entry name" value="HLH, helix-loop-helix DNA-binding domain"/>
    <property type="match status" value="1"/>
</dbReference>
<dbReference type="Pfam" id="PF00010">
    <property type="entry name" value="HLH"/>
    <property type="match status" value="1"/>
</dbReference>
<dbReference type="InterPro" id="IPR015660">
    <property type="entry name" value="MASH1/Ascl1a-like"/>
</dbReference>
<dbReference type="EMBL" id="JACGWJ010000028">
    <property type="protein sequence ID" value="KAL0305732.1"/>
    <property type="molecule type" value="Genomic_DNA"/>
</dbReference>
<dbReference type="GO" id="GO:0000977">
    <property type="term" value="F:RNA polymerase II transcription regulatory region sequence-specific DNA binding"/>
    <property type="evidence" value="ECO:0007669"/>
    <property type="project" value="TreeGrafter"/>
</dbReference>
<keyword evidence="3" id="KW-0804">Transcription</keyword>
<dbReference type="GO" id="GO:0046983">
    <property type="term" value="F:protein dimerization activity"/>
    <property type="evidence" value="ECO:0007669"/>
    <property type="project" value="InterPro"/>
</dbReference>
<name>A0AAW2KFI1_SESRA</name>
<evidence type="ECO:0000313" key="6">
    <source>
        <dbReference type="EMBL" id="KAL0305732.1"/>
    </source>
</evidence>
<comment type="caution">
    <text evidence="6">The sequence shown here is derived from an EMBL/GenBank/DDBJ whole genome shotgun (WGS) entry which is preliminary data.</text>
</comment>
<evidence type="ECO:0000259" key="5">
    <source>
        <dbReference type="PROSITE" id="PS50888"/>
    </source>
</evidence>
<evidence type="ECO:0000256" key="1">
    <source>
        <dbReference type="ARBA" id="ARBA00004123"/>
    </source>
</evidence>
<evidence type="ECO:0000256" key="4">
    <source>
        <dbReference type="ARBA" id="ARBA00023242"/>
    </source>
</evidence>
<dbReference type="InterPro" id="IPR011598">
    <property type="entry name" value="bHLH_dom"/>
</dbReference>
<dbReference type="PROSITE" id="PS50888">
    <property type="entry name" value="BHLH"/>
    <property type="match status" value="1"/>
</dbReference>
<feature type="domain" description="BHLH" evidence="5">
    <location>
        <begin position="7"/>
        <end position="59"/>
    </location>
</feature>
<protein>
    <submittedName>
        <fullName evidence="6">Transcription factor</fullName>
    </submittedName>
</protein>
<dbReference type="InterPro" id="IPR036638">
    <property type="entry name" value="HLH_DNA-bd_sf"/>
</dbReference>
<reference evidence="6" key="2">
    <citation type="journal article" date="2024" name="Plant">
        <title>Genomic evolution and insights into agronomic trait innovations of Sesamum species.</title>
        <authorList>
            <person name="Miao H."/>
            <person name="Wang L."/>
            <person name="Qu L."/>
            <person name="Liu H."/>
            <person name="Sun Y."/>
            <person name="Le M."/>
            <person name="Wang Q."/>
            <person name="Wei S."/>
            <person name="Zheng Y."/>
            <person name="Lin W."/>
            <person name="Duan Y."/>
            <person name="Cao H."/>
            <person name="Xiong S."/>
            <person name="Wang X."/>
            <person name="Wei L."/>
            <person name="Li C."/>
            <person name="Ma Q."/>
            <person name="Ju M."/>
            <person name="Zhao R."/>
            <person name="Li G."/>
            <person name="Mu C."/>
            <person name="Tian Q."/>
            <person name="Mei H."/>
            <person name="Zhang T."/>
            <person name="Gao T."/>
            <person name="Zhang H."/>
        </authorList>
    </citation>
    <scope>NUCLEOTIDE SEQUENCE</scope>
    <source>
        <strain evidence="6">G02</strain>
    </source>
</reference>
<proteinExistence type="predicted"/>
<sequence length="185" mass="20231">MDQNPNSSKADRKTIERNRRNQMKDLCSRLSSLVPHQPPMEGVSLPDQLEGATNYIKKLQTNIEKMKQKKNCLMMGVSSSASTANSSARSSCSNSGGLVIPNVDVRVVGSALEVALITGLDCQFMFTETIRLLHEEGAEVINASFSVLDNSLFHTIHCQLIGESAQGYGAARISERLRKCVCDVN</sequence>
<dbReference type="AlphaFoldDB" id="A0AAW2KFI1"/>
<reference evidence="6" key="1">
    <citation type="submission" date="2020-06" db="EMBL/GenBank/DDBJ databases">
        <authorList>
            <person name="Li T."/>
            <person name="Hu X."/>
            <person name="Zhang T."/>
            <person name="Song X."/>
            <person name="Zhang H."/>
            <person name="Dai N."/>
            <person name="Sheng W."/>
            <person name="Hou X."/>
            <person name="Wei L."/>
        </authorList>
    </citation>
    <scope>NUCLEOTIDE SEQUENCE</scope>
    <source>
        <strain evidence="6">G02</strain>
        <tissue evidence="6">Leaf</tissue>
    </source>
</reference>
<gene>
    <name evidence="6" type="ORF">Sradi_5990500</name>
</gene>
<dbReference type="GO" id="GO:0090575">
    <property type="term" value="C:RNA polymerase II transcription regulator complex"/>
    <property type="evidence" value="ECO:0007669"/>
    <property type="project" value="TreeGrafter"/>
</dbReference>
<keyword evidence="4" id="KW-0539">Nucleus</keyword>